<feature type="transmembrane region" description="Helical" evidence="1">
    <location>
        <begin position="226"/>
        <end position="250"/>
    </location>
</feature>
<dbReference type="PANTHER" id="PTHR42024">
    <property type="entry name" value="AMINO ACID PERMEASE_ SLC12A DOMAIN-CONTAINING PROTEIN"/>
    <property type="match status" value="1"/>
</dbReference>
<keyword evidence="1" id="KW-1133">Transmembrane helix</keyword>
<dbReference type="Proteomes" id="UP001595075">
    <property type="component" value="Unassembled WGS sequence"/>
</dbReference>
<reference evidence="2 3" key="1">
    <citation type="journal article" date="2024" name="Commun. Biol.">
        <title>Comparative genomic analysis of thermophilic fungi reveals convergent evolutionary adaptations and gene losses.</title>
        <authorList>
            <person name="Steindorff A.S."/>
            <person name="Aguilar-Pontes M.V."/>
            <person name="Robinson A.J."/>
            <person name="Andreopoulos B."/>
            <person name="LaButti K."/>
            <person name="Kuo A."/>
            <person name="Mondo S."/>
            <person name="Riley R."/>
            <person name="Otillar R."/>
            <person name="Haridas S."/>
            <person name="Lipzen A."/>
            <person name="Grimwood J."/>
            <person name="Schmutz J."/>
            <person name="Clum A."/>
            <person name="Reid I.D."/>
            <person name="Moisan M.C."/>
            <person name="Butler G."/>
            <person name="Nguyen T.T.M."/>
            <person name="Dewar K."/>
            <person name="Conant G."/>
            <person name="Drula E."/>
            <person name="Henrissat B."/>
            <person name="Hansel C."/>
            <person name="Singer S."/>
            <person name="Hutchinson M.I."/>
            <person name="de Vries R.P."/>
            <person name="Natvig D.O."/>
            <person name="Powell A.J."/>
            <person name="Tsang A."/>
            <person name="Grigoriev I.V."/>
        </authorList>
    </citation>
    <scope>NUCLEOTIDE SEQUENCE [LARGE SCALE GENOMIC DNA]</scope>
    <source>
        <strain evidence="2 3">CBS 494.80</strain>
    </source>
</reference>
<feature type="transmembrane region" description="Helical" evidence="1">
    <location>
        <begin position="149"/>
        <end position="170"/>
    </location>
</feature>
<evidence type="ECO:0000313" key="2">
    <source>
        <dbReference type="EMBL" id="KAL2068447.1"/>
    </source>
</evidence>
<comment type="caution">
    <text evidence="2">The sequence shown here is derived from an EMBL/GenBank/DDBJ whole genome shotgun (WGS) entry which is preliminary data.</text>
</comment>
<name>A0ABR4CFZ5_9HELO</name>
<gene>
    <name evidence="2" type="ORF">VTL71DRAFT_16545</name>
</gene>
<keyword evidence="1" id="KW-0472">Membrane</keyword>
<feature type="transmembrane region" description="Helical" evidence="1">
    <location>
        <begin position="74"/>
        <end position="96"/>
    </location>
</feature>
<feature type="transmembrane region" description="Helical" evidence="1">
    <location>
        <begin position="117"/>
        <end position="137"/>
    </location>
</feature>
<feature type="transmembrane region" description="Helical" evidence="1">
    <location>
        <begin position="256"/>
        <end position="280"/>
    </location>
</feature>
<organism evidence="2 3">
    <name type="scientific">Oculimacula yallundae</name>
    <dbReference type="NCBI Taxonomy" id="86028"/>
    <lineage>
        <taxon>Eukaryota</taxon>
        <taxon>Fungi</taxon>
        <taxon>Dikarya</taxon>
        <taxon>Ascomycota</taxon>
        <taxon>Pezizomycotina</taxon>
        <taxon>Leotiomycetes</taxon>
        <taxon>Helotiales</taxon>
        <taxon>Ploettnerulaceae</taxon>
        <taxon>Oculimacula</taxon>
    </lineage>
</organism>
<protein>
    <submittedName>
        <fullName evidence="2">Uncharacterized protein</fullName>
    </submittedName>
</protein>
<evidence type="ECO:0000256" key="1">
    <source>
        <dbReference type="SAM" id="Phobius"/>
    </source>
</evidence>
<evidence type="ECO:0000313" key="3">
    <source>
        <dbReference type="Proteomes" id="UP001595075"/>
    </source>
</evidence>
<sequence length="302" mass="34651">MGDNIAEIEYVITSIPPTASTNEPRNLPSLKYDLRKRKVRILIFWSMVLLDSMIIPIVLYFLLWKGSGLDHDTVYLIISATLAGTSILEYFWRFWLLGKKSSSCRVRGAKWWHMDSVQYMLSPALICIVMLAVYGGLPPKPNPRMLALVAPAFIFVIAVEILIIDVLFLAGIKSPVRLSSVPRRRKLRPGIYFIVEDVIAVNGGGGTEYRERLEQRYLDSIQFRRLMIFMSFFWSLPAIIVATITVLFVLRTNRSLAYVLGPVVPFLWAIMWTAITFCVAKQHLYHERATWRRELRGGIRPV</sequence>
<keyword evidence="3" id="KW-1185">Reference proteome</keyword>
<dbReference type="EMBL" id="JAZHXI010000009">
    <property type="protein sequence ID" value="KAL2068447.1"/>
    <property type="molecule type" value="Genomic_DNA"/>
</dbReference>
<keyword evidence="1" id="KW-0812">Transmembrane</keyword>
<accession>A0ABR4CFZ5</accession>
<feature type="transmembrane region" description="Helical" evidence="1">
    <location>
        <begin position="41"/>
        <end position="62"/>
    </location>
</feature>
<proteinExistence type="predicted"/>
<dbReference type="PANTHER" id="PTHR42024:SF1">
    <property type="entry name" value="AMINO ACID PERMEASE_ SLC12A DOMAIN-CONTAINING PROTEIN"/>
    <property type="match status" value="1"/>
</dbReference>